<dbReference type="Proteomes" id="UP000482960">
    <property type="component" value="Unassembled WGS sequence"/>
</dbReference>
<evidence type="ECO:0000256" key="1">
    <source>
        <dbReference type="SAM" id="MobiDB-lite"/>
    </source>
</evidence>
<proteinExistence type="predicted"/>
<feature type="region of interest" description="Disordered" evidence="1">
    <location>
        <begin position="53"/>
        <end position="76"/>
    </location>
</feature>
<organism evidence="2 3">
    <name type="scientific">Phytohabitans rumicis</name>
    <dbReference type="NCBI Taxonomy" id="1076125"/>
    <lineage>
        <taxon>Bacteria</taxon>
        <taxon>Bacillati</taxon>
        <taxon>Actinomycetota</taxon>
        <taxon>Actinomycetes</taxon>
        <taxon>Micromonosporales</taxon>
        <taxon>Micromonosporaceae</taxon>
    </lineage>
</organism>
<sequence>MSARGGARRHRFPSGDRVRGGLWFAAPLTKRRHAAARAHKIPVIREPLPCHAATRQSRSLINGERQGESGALTRGR</sequence>
<evidence type="ECO:0000313" key="3">
    <source>
        <dbReference type="Proteomes" id="UP000482960"/>
    </source>
</evidence>
<protein>
    <submittedName>
        <fullName evidence="2">Uncharacterized protein</fullName>
    </submittedName>
</protein>
<accession>A0A6V8LHE1</accession>
<name>A0A6V8LHE1_9ACTN</name>
<keyword evidence="3" id="KW-1185">Reference proteome</keyword>
<gene>
    <name evidence="2" type="ORF">Prum_056870</name>
</gene>
<reference evidence="2 3" key="2">
    <citation type="submission" date="2020-03" db="EMBL/GenBank/DDBJ databases">
        <authorList>
            <person name="Ichikawa N."/>
            <person name="Kimura A."/>
            <person name="Kitahashi Y."/>
            <person name="Uohara A."/>
        </authorList>
    </citation>
    <scope>NUCLEOTIDE SEQUENCE [LARGE SCALE GENOMIC DNA]</scope>
    <source>
        <strain evidence="2 3">NBRC 108638</strain>
    </source>
</reference>
<comment type="caution">
    <text evidence="2">The sequence shown here is derived from an EMBL/GenBank/DDBJ whole genome shotgun (WGS) entry which is preliminary data.</text>
</comment>
<reference evidence="2 3" key="1">
    <citation type="submission" date="2020-03" db="EMBL/GenBank/DDBJ databases">
        <title>Whole genome shotgun sequence of Phytohabitans rumicis NBRC 108638.</title>
        <authorList>
            <person name="Komaki H."/>
            <person name="Tamura T."/>
        </authorList>
    </citation>
    <scope>NUCLEOTIDE SEQUENCE [LARGE SCALE GENOMIC DNA]</scope>
    <source>
        <strain evidence="2 3">NBRC 108638</strain>
    </source>
</reference>
<dbReference type="EMBL" id="BLPG01000001">
    <property type="protein sequence ID" value="GFJ92045.1"/>
    <property type="molecule type" value="Genomic_DNA"/>
</dbReference>
<dbReference type="AlphaFoldDB" id="A0A6V8LHE1"/>
<evidence type="ECO:0000313" key="2">
    <source>
        <dbReference type="EMBL" id="GFJ92045.1"/>
    </source>
</evidence>